<dbReference type="PANTHER" id="PTHR42648:SF28">
    <property type="entry name" value="TRANSPOSON-ENCODED PROTEIN WITH RIBONUCLEASE H-LIKE AND RETROVIRUS ZINC FINGER-LIKE DOMAINS"/>
    <property type="match status" value="1"/>
</dbReference>
<evidence type="ECO:0000313" key="8">
    <source>
        <dbReference type="EMBL" id="SPD14739.1"/>
    </source>
</evidence>
<dbReference type="InterPro" id="IPR039537">
    <property type="entry name" value="Retrotran_Ty1/copia-like"/>
</dbReference>
<name>A0A2N9HSV3_FAGSY</name>
<dbReference type="Pfam" id="PF25597">
    <property type="entry name" value="SH3_retrovirus"/>
    <property type="match status" value="1"/>
</dbReference>
<keyword evidence="5" id="KW-0862">Zinc</keyword>
<evidence type="ECO:0000256" key="5">
    <source>
        <dbReference type="PROSITE-ProRule" id="PRU00047"/>
    </source>
</evidence>
<accession>A0A2N9HSV3</accession>
<dbReference type="Gene3D" id="4.10.60.10">
    <property type="entry name" value="Zinc finger, CCHC-type"/>
    <property type="match status" value="1"/>
</dbReference>
<dbReference type="InterPro" id="IPR001584">
    <property type="entry name" value="Integrase_cat-core"/>
</dbReference>
<dbReference type="InterPro" id="IPR054722">
    <property type="entry name" value="PolX-like_BBD"/>
</dbReference>
<proteinExistence type="predicted"/>
<evidence type="ECO:0000259" key="7">
    <source>
        <dbReference type="PROSITE" id="PS50994"/>
    </source>
</evidence>
<dbReference type="SUPFAM" id="SSF53098">
    <property type="entry name" value="Ribonuclease H-like"/>
    <property type="match status" value="1"/>
</dbReference>
<evidence type="ECO:0000256" key="3">
    <source>
        <dbReference type="ARBA" id="ARBA00022750"/>
    </source>
</evidence>
<keyword evidence="1" id="KW-0645">Protease</keyword>
<dbReference type="InterPro" id="IPR001878">
    <property type="entry name" value="Znf_CCHC"/>
</dbReference>
<dbReference type="Pfam" id="PF00665">
    <property type="entry name" value="rve"/>
    <property type="match status" value="1"/>
</dbReference>
<dbReference type="CDD" id="cd09272">
    <property type="entry name" value="RNase_HI_RT_Ty1"/>
    <property type="match status" value="1"/>
</dbReference>
<dbReference type="Gene3D" id="3.30.420.10">
    <property type="entry name" value="Ribonuclease H-like superfamily/Ribonuclease H"/>
    <property type="match status" value="1"/>
</dbReference>
<dbReference type="PROSITE" id="PS50158">
    <property type="entry name" value="ZF_CCHC"/>
    <property type="match status" value="1"/>
</dbReference>
<dbReference type="Pfam" id="PF00098">
    <property type="entry name" value="zf-CCHC"/>
    <property type="match status" value="1"/>
</dbReference>
<dbReference type="GO" id="GO:0015074">
    <property type="term" value="P:DNA integration"/>
    <property type="evidence" value="ECO:0007669"/>
    <property type="project" value="InterPro"/>
</dbReference>
<dbReference type="PANTHER" id="PTHR42648">
    <property type="entry name" value="TRANSPOSASE, PUTATIVE-RELATED"/>
    <property type="match status" value="1"/>
</dbReference>
<feature type="domain" description="CCHC-type" evidence="6">
    <location>
        <begin position="212"/>
        <end position="225"/>
    </location>
</feature>
<protein>
    <recommendedName>
        <fullName evidence="9">Retrovirus-related Pol polyprotein from transposon TNT 1-94</fullName>
    </recommendedName>
</protein>
<dbReference type="InterPro" id="IPR057670">
    <property type="entry name" value="SH3_retrovirus"/>
</dbReference>
<evidence type="ECO:0000256" key="1">
    <source>
        <dbReference type="ARBA" id="ARBA00022670"/>
    </source>
</evidence>
<keyword evidence="4" id="KW-0378">Hydrolase</keyword>
<dbReference type="InterPro" id="IPR025724">
    <property type="entry name" value="GAG-pre-integrase_dom"/>
</dbReference>
<dbReference type="InterPro" id="IPR043502">
    <property type="entry name" value="DNA/RNA_pol_sf"/>
</dbReference>
<evidence type="ECO:0008006" key="9">
    <source>
        <dbReference type="Google" id="ProtNLM"/>
    </source>
</evidence>
<dbReference type="GO" id="GO:0006508">
    <property type="term" value="P:proteolysis"/>
    <property type="evidence" value="ECO:0007669"/>
    <property type="project" value="UniProtKB-KW"/>
</dbReference>
<dbReference type="InterPro" id="IPR036875">
    <property type="entry name" value="Znf_CCHC_sf"/>
</dbReference>
<evidence type="ECO:0000259" key="6">
    <source>
        <dbReference type="PROSITE" id="PS50158"/>
    </source>
</evidence>
<dbReference type="EMBL" id="OIVN01003986">
    <property type="protein sequence ID" value="SPD14739.1"/>
    <property type="molecule type" value="Genomic_DNA"/>
</dbReference>
<dbReference type="Pfam" id="PF13976">
    <property type="entry name" value="gag_pre-integrs"/>
    <property type="match status" value="1"/>
</dbReference>
<dbReference type="Pfam" id="PF14223">
    <property type="entry name" value="Retrotran_gag_2"/>
    <property type="match status" value="1"/>
</dbReference>
<dbReference type="SMART" id="SM00343">
    <property type="entry name" value="ZnF_C2HC"/>
    <property type="match status" value="1"/>
</dbReference>
<gene>
    <name evidence="8" type="ORF">FSB_LOCUS42621</name>
</gene>
<keyword evidence="3" id="KW-0064">Aspartyl protease</keyword>
<reference evidence="8" key="1">
    <citation type="submission" date="2018-02" db="EMBL/GenBank/DDBJ databases">
        <authorList>
            <person name="Cohen D.B."/>
            <person name="Kent A.D."/>
        </authorList>
    </citation>
    <scope>NUCLEOTIDE SEQUENCE</scope>
</reference>
<dbReference type="GO" id="GO:0004190">
    <property type="term" value="F:aspartic-type endopeptidase activity"/>
    <property type="evidence" value="ECO:0007669"/>
    <property type="project" value="UniProtKB-KW"/>
</dbReference>
<dbReference type="GO" id="GO:0008270">
    <property type="term" value="F:zinc ion binding"/>
    <property type="evidence" value="ECO:0007669"/>
    <property type="project" value="UniProtKB-KW"/>
</dbReference>
<sequence>MTGEEGKVSGIEKFDGTDFGYWRMQIEDYLYGKKLHLPLLGEKPEDMEDAEWTLLDRQVLGVIRLTLSRTVAHNVVKEKTTAELMTALCGMYEKPSANNKVHLMKKLFNLKMAEGTAVAQHLNEFNTITNQLSSVEIEFDDEIRALIVLASLPNSWEAMRMAVSNSAGKGKLKYNDIRDLILGEEVRRRDAGETSSSGSALNLEARGRQLECWNCGKTGHIRKNCWELKKKNENDSANVVTEEVHDALLLSVDSPIESWVLDSGASFHTTAHREIIQNYVAGDFGKVYLADDEALDVVGMGDVRITLPNGSVWLLQKVRHVPELKRNLISVGQLDTEGHAILFVGGTWKITKGAMVVARGKKTGTLYMTTSPRDTIAVAEAGADTNLWHRRLGHMSEKGMKVLLSKGKLPNLKSVEFDMCESCILGKQKKVSFLKGGRTPKSKKLELVHTDLWGPSPIASLGGSRYYVTFIDDSSRKVWVYFLKNKSEVFETFKKWRAMVETETDLKLKCLRSDNGGEYINGGFKEFCAANGIRMEKTIPRTPQQNGVAERMNRTLNERARSMRLHAGLPETFWADAVNTAAYLINRGPSVPLEFRIPEEVWSGKEVNLSYLKVFGCVSYVHIDSDARSKLDAKSRKCFFIGYGDETFGYRFWDDQNRKVIRSRNVIFNEQVMYKDRSSTKLDDVKVEQKKSEFVNLDEFSNNTMQNSGQEEKENANPQVEQCTPAITVRRSSRNIRPPQRFSPSLFYILLTDGGEPESYDEALQIEDSIKWELAMKDEMNSLMTSQTWELTELPQRKKALHNKWVYRVKEEHDGSKRYKARLVVKGFQQKEGVDYTDIFSPVVKLTTIRLVLGIVATENLHLEQLDVKTAFLHGDLEEDIYMSQPQGFIVQGKENLMICSLQGPVLRRLTTLKKQLSKQFAMKDLGPAKQILGMRIIRDRANGTLKLSQTEYVKKILSRFSMDEAKPVSTPLGSHFRLTKDQSPKTEQEQALHEQVGVVSRYMSNPGKQHWEAVKWILRYLKGTLGTSLCFTGADMKLTGYVDSDLAGDVDTRKSTTGYVYTLGGTAVSWVSRLQKIVALSTTEAEYVAVTEAGKEMVWLQGFLEELGQRQKKGILHSDSQSAIFLAKNPAFHSRTKHIQLRYHFIRSLLDGGQYNFIRSLLDGGQLTLEKILGAKNPADMLTKGVTIEKLKLCSTSVGLLT</sequence>
<dbReference type="InterPro" id="IPR013103">
    <property type="entry name" value="RVT_2"/>
</dbReference>
<dbReference type="AlphaFoldDB" id="A0A2N9HSV3"/>
<feature type="domain" description="Integrase catalytic" evidence="7">
    <location>
        <begin position="436"/>
        <end position="606"/>
    </location>
</feature>
<evidence type="ECO:0000256" key="2">
    <source>
        <dbReference type="ARBA" id="ARBA00022723"/>
    </source>
</evidence>
<dbReference type="InterPro" id="IPR012337">
    <property type="entry name" value="RNaseH-like_sf"/>
</dbReference>
<dbReference type="Pfam" id="PF22936">
    <property type="entry name" value="Pol_BBD"/>
    <property type="match status" value="1"/>
</dbReference>
<keyword evidence="2" id="KW-0479">Metal-binding</keyword>
<keyword evidence="5" id="KW-0863">Zinc-finger</keyword>
<dbReference type="SUPFAM" id="SSF56672">
    <property type="entry name" value="DNA/RNA polymerases"/>
    <property type="match status" value="1"/>
</dbReference>
<organism evidence="8">
    <name type="scientific">Fagus sylvatica</name>
    <name type="common">Beechnut</name>
    <dbReference type="NCBI Taxonomy" id="28930"/>
    <lineage>
        <taxon>Eukaryota</taxon>
        <taxon>Viridiplantae</taxon>
        <taxon>Streptophyta</taxon>
        <taxon>Embryophyta</taxon>
        <taxon>Tracheophyta</taxon>
        <taxon>Spermatophyta</taxon>
        <taxon>Magnoliopsida</taxon>
        <taxon>eudicotyledons</taxon>
        <taxon>Gunneridae</taxon>
        <taxon>Pentapetalae</taxon>
        <taxon>rosids</taxon>
        <taxon>fabids</taxon>
        <taxon>Fagales</taxon>
        <taxon>Fagaceae</taxon>
        <taxon>Fagus</taxon>
    </lineage>
</organism>
<dbReference type="Pfam" id="PF07727">
    <property type="entry name" value="RVT_2"/>
    <property type="match status" value="2"/>
</dbReference>
<dbReference type="PROSITE" id="PS50994">
    <property type="entry name" value="INTEGRASE"/>
    <property type="match status" value="1"/>
</dbReference>
<evidence type="ECO:0000256" key="4">
    <source>
        <dbReference type="ARBA" id="ARBA00022801"/>
    </source>
</evidence>
<dbReference type="InterPro" id="IPR036397">
    <property type="entry name" value="RNaseH_sf"/>
</dbReference>
<dbReference type="GO" id="GO:0003676">
    <property type="term" value="F:nucleic acid binding"/>
    <property type="evidence" value="ECO:0007669"/>
    <property type="project" value="InterPro"/>
</dbReference>
<dbReference type="SUPFAM" id="SSF57756">
    <property type="entry name" value="Retrovirus zinc finger-like domains"/>
    <property type="match status" value="1"/>
</dbReference>